<protein>
    <recommendedName>
        <fullName evidence="4">Redoxin domain-containing protein</fullName>
    </recommendedName>
</protein>
<dbReference type="EMBL" id="SHNN01000002">
    <property type="protein sequence ID" value="MCX2982046.1"/>
    <property type="molecule type" value="Genomic_DNA"/>
</dbReference>
<reference evidence="2" key="1">
    <citation type="submission" date="2019-02" db="EMBL/GenBank/DDBJ databases">
        <authorList>
            <person name="Li S.-H."/>
        </authorList>
    </citation>
    <scope>NUCLEOTIDE SEQUENCE</scope>
    <source>
        <strain evidence="2">IMCC14734</strain>
    </source>
</reference>
<accession>A0ABT3TI88</accession>
<sequence>MQDNEFNEYTDEFGQTAPLPASHGQRKPPPVDFQFGPAEGERFPDCTLRDADGVRINLHEDRGSAKAAVLFFRSAVW</sequence>
<dbReference type="Proteomes" id="UP001143362">
    <property type="component" value="Unassembled WGS sequence"/>
</dbReference>
<evidence type="ECO:0000313" key="3">
    <source>
        <dbReference type="Proteomes" id="UP001143362"/>
    </source>
</evidence>
<evidence type="ECO:0000256" key="1">
    <source>
        <dbReference type="SAM" id="MobiDB-lite"/>
    </source>
</evidence>
<comment type="caution">
    <text evidence="2">The sequence shown here is derived from an EMBL/GenBank/DDBJ whole genome shotgun (WGS) entry which is preliminary data.</text>
</comment>
<feature type="region of interest" description="Disordered" evidence="1">
    <location>
        <begin position="1"/>
        <end position="31"/>
    </location>
</feature>
<name>A0ABT3TI88_9GAMM</name>
<keyword evidence="3" id="KW-1185">Reference proteome</keyword>
<feature type="compositionally biased region" description="Acidic residues" evidence="1">
    <location>
        <begin position="1"/>
        <end position="11"/>
    </location>
</feature>
<organism evidence="2 3">
    <name type="scientific">Candidatus Litorirhabdus singularis</name>
    <dbReference type="NCBI Taxonomy" id="2518993"/>
    <lineage>
        <taxon>Bacteria</taxon>
        <taxon>Pseudomonadati</taxon>
        <taxon>Pseudomonadota</taxon>
        <taxon>Gammaproteobacteria</taxon>
        <taxon>Cellvibrionales</taxon>
        <taxon>Halieaceae</taxon>
        <taxon>Candidatus Litorirhabdus</taxon>
    </lineage>
</organism>
<evidence type="ECO:0008006" key="4">
    <source>
        <dbReference type="Google" id="ProtNLM"/>
    </source>
</evidence>
<evidence type="ECO:0000313" key="2">
    <source>
        <dbReference type="EMBL" id="MCX2982046.1"/>
    </source>
</evidence>
<dbReference type="RefSeq" id="WP_279246041.1">
    <property type="nucleotide sequence ID" value="NZ_SHNN01000002.1"/>
</dbReference>
<gene>
    <name evidence="2" type="ORF">EYC98_14380</name>
</gene>
<proteinExistence type="predicted"/>